<evidence type="ECO:0000313" key="1">
    <source>
        <dbReference type="EMBL" id="KAF9652132.1"/>
    </source>
</evidence>
<organism evidence="1 2">
    <name type="scientific">Thelephora ganbajun</name>
    <name type="common">Ganba fungus</name>
    <dbReference type="NCBI Taxonomy" id="370292"/>
    <lineage>
        <taxon>Eukaryota</taxon>
        <taxon>Fungi</taxon>
        <taxon>Dikarya</taxon>
        <taxon>Basidiomycota</taxon>
        <taxon>Agaricomycotina</taxon>
        <taxon>Agaricomycetes</taxon>
        <taxon>Thelephorales</taxon>
        <taxon>Thelephoraceae</taxon>
        <taxon>Thelephora</taxon>
    </lineage>
</organism>
<proteinExistence type="predicted"/>
<name>A0ACB6ZRH4_THEGA</name>
<accession>A0ACB6ZRH4</accession>
<gene>
    <name evidence="1" type="ORF">BDM02DRAFT_182478</name>
</gene>
<comment type="caution">
    <text evidence="1">The sequence shown here is derived from an EMBL/GenBank/DDBJ whole genome shotgun (WGS) entry which is preliminary data.</text>
</comment>
<dbReference type="Proteomes" id="UP000886501">
    <property type="component" value="Unassembled WGS sequence"/>
</dbReference>
<evidence type="ECO:0000313" key="2">
    <source>
        <dbReference type="Proteomes" id="UP000886501"/>
    </source>
</evidence>
<reference evidence="1" key="1">
    <citation type="submission" date="2019-10" db="EMBL/GenBank/DDBJ databases">
        <authorList>
            <consortium name="DOE Joint Genome Institute"/>
            <person name="Kuo A."/>
            <person name="Miyauchi S."/>
            <person name="Kiss E."/>
            <person name="Drula E."/>
            <person name="Kohler A."/>
            <person name="Sanchez-Garcia M."/>
            <person name="Andreopoulos B."/>
            <person name="Barry K.W."/>
            <person name="Bonito G."/>
            <person name="Buee M."/>
            <person name="Carver A."/>
            <person name="Chen C."/>
            <person name="Cichocki N."/>
            <person name="Clum A."/>
            <person name="Culley D."/>
            <person name="Crous P.W."/>
            <person name="Fauchery L."/>
            <person name="Girlanda M."/>
            <person name="Hayes R."/>
            <person name="Keri Z."/>
            <person name="Labutti K."/>
            <person name="Lipzen A."/>
            <person name="Lombard V."/>
            <person name="Magnuson J."/>
            <person name="Maillard F."/>
            <person name="Morin E."/>
            <person name="Murat C."/>
            <person name="Nolan M."/>
            <person name="Ohm R."/>
            <person name="Pangilinan J."/>
            <person name="Pereira M."/>
            <person name="Perotto S."/>
            <person name="Peter M."/>
            <person name="Riley R."/>
            <person name="Sitrit Y."/>
            <person name="Stielow B."/>
            <person name="Szollosi G."/>
            <person name="Zifcakova L."/>
            <person name="Stursova M."/>
            <person name="Spatafora J.W."/>
            <person name="Tedersoo L."/>
            <person name="Vaario L.-M."/>
            <person name="Yamada A."/>
            <person name="Yan M."/>
            <person name="Wang P."/>
            <person name="Xu J."/>
            <person name="Bruns T."/>
            <person name="Baldrian P."/>
            <person name="Vilgalys R."/>
            <person name="Henrissat B."/>
            <person name="Grigoriev I.V."/>
            <person name="Hibbett D."/>
            <person name="Nagy L.G."/>
            <person name="Martin F.M."/>
        </authorList>
    </citation>
    <scope>NUCLEOTIDE SEQUENCE</scope>
    <source>
        <strain evidence="1">P2</strain>
    </source>
</reference>
<keyword evidence="2" id="KW-1185">Reference proteome</keyword>
<reference evidence="1" key="2">
    <citation type="journal article" date="2020" name="Nat. Commun.">
        <title>Large-scale genome sequencing of mycorrhizal fungi provides insights into the early evolution of symbiotic traits.</title>
        <authorList>
            <person name="Miyauchi S."/>
            <person name="Kiss E."/>
            <person name="Kuo A."/>
            <person name="Drula E."/>
            <person name="Kohler A."/>
            <person name="Sanchez-Garcia M."/>
            <person name="Morin E."/>
            <person name="Andreopoulos B."/>
            <person name="Barry K.W."/>
            <person name="Bonito G."/>
            <person name="Buee M."/>
            <person name="Carver A."/>
            <person name="Chen C."/>
            <person name="Cichocki N."/>
            <person name="Clum A."/>
            <person name="Culley D."/>
            <person name="Crous P.W."/>
            <person name="Fauchery L."/>
            <person name="Girlanda M."/>
            <person name="Hayes R.D."/>
            <person name="Keri Z."/>
            <person name="LaButti K."/>
            <person name="Lipzen A."/>
            <person name="Lombard V."/>
            <person name="Magnuson J."/>
            <person name="Maillard F."/>
            <person name="Murat C."/>
            <person name="Nolan M."/>
            <person name="Ohm R.A."/>
            <person name="Pangilinan J."/>
            <person name="Pereira M.F."/>
            <person name="Perotto S."/>
            <person name="Peter M."/>
            <person name="Pfister S."/>
            <person name="Riley R."/>
            <person name="Sitrit Y."/>
            <person name="Stielow J.B."/>
            <person name="Szollosi G."/>
            <person name="Zifcakova L."/>
            <person name="Stursova M."/>
            <person name="Spatafora J.W."/>
            <person name="Tedersoo L."/>
            <person name="Vaario L.M."/>
            <person name="Yamada A."/>
            <person name="Yan M."/>
            <person name="Wang P."/>
            <person name="Xu J."/>
            <person name="Bruns T."/>
            <person name="Baldrian P."/>
            <person name="Vilgalys R."/>
            <person name="Dunand C."/>
            <person name="Henrissat B."/>
            <person name="Grigoriev I.V."/>
            <person name="Hibbett D."/>
            <person name="Nagy L.G."/>
            <person name="Martin F.M."/>
        </authorList>
    </citation>
    <scope>NUCLEOTIDE SEQUENCE</scope>
    <source>
        <strain evidence="1">P2</strain>
    </source>
</reference>
<protein>
    <submittedName>
        <fullName evidence="1">Aquaporin-like protein</fullName>
    </submittedName>
</protein>
<dbReference type="EMBL" id="MU117970">
    <property type="protein sequence ID" value="KAF9652132.1"/>
    <property type="molecule type" value="Genomic_DNA"/>
</dbReference>
<sequence length="327" mass="35069">MPDNFVHFGDVEPRPGFLRAWERAKNRHALWFAECFAEFLGVFIFTVVGTGATLAYNLGSIAKLTGIGSLFSVGLSYVVGITLAVVICAPVSGAHLSPGVTIAAVIFKGFSPFKAVRYVIAQILGSFVACLVVYVQYHEQIKAATHALKLQGTFDRINFTAHGIAGSFAMYAPVGSSLKYVFFNEFVCTFLLGMVIWACIDPTNFYVPTSLLPVYIALGYGMIIWAFDPAGLATNTARDVGGRMMAIAVWGPEASGGAYAAIAALTNILAICVALVVYEALFADSSRVISPDRRIQLGAKMAESEHRNGRSTTNVSESYGSTEKVNA</sequence>